<feature type="chain" id="PRO_5030135637" evidence="2">
    <location>
        <begin position="21"/>
        <end position="98"/>
    </location>
</feature>
<keyword evidence="4" id="KW-1185">Reference proteome</keyword>
<keyword evidence="1" id="KW-0175">Coiled coil</keyword>
<sequence length="98" mass="10687">MRYVAIASFLFIGLTSQAVGQTSPAPANDAVTASRAEMRELIEATQATAKASRENVDHARVVPDLLYQILTKLDKIEDKLDKVETTLKATQAAASRKR</sequence>
<dbReference type="EMBL" id="VOSK01000142">
    <property type="protein sequence ID" value="MPR28409.1"/>
    <property type="molecule type" value="Genomic_DNA"/>
</dbReference>
<name>A0A5N7MPM8_9HYPH</name>
<reference evidence="3 4" key="1">
    <citation type="journal article" date="2019" name="Syst. Appl. Microbiol.">
        <title>Microvirga tunisiensis sp. nov., a root nodule symbiotic bacterium isolated from Lupinus micranthus and L. luteus grown in Northern Tunisia.</title>
        <authorList>
            <person name="Msaddak A."/>
            <person name="Rejili M."/>
            <person name="Duran D."/>
            <person name="Mars M."/>
            <person name="Palacios J.M."/>
            <person name="Ruiz-Argueso T."/>
            <person name="Rey L."/>
            <person name="Imperial J."/>
        </authorList>
    </citation>
    <scope>NUCLEOTIDE SEQUENCE [LARGE SCALE GENOMIC DNA]</scope>
    <source>
        <strain evidence="3 4">Lmie10</strain>
    </source>
</reference>
<dbReference type="OrthoDB" id="8020772at2"/>
<feature type="signal peptide" evidence="2">
    <location>
        <begin position="1"/>
        <end position="20"/>
    </location>
</feature>
<gene>
    <name evidence="3" type="ORF">FS320_25485</name>
</gene>
<protein>
    <submittedName>
        <fullName evidence="3">Uncharacterized protein</fullName>
    </submittedName>
</protein>
<comment type="caution">
    <text evidence="3">The sequence shown here is derived from an EMBL/GenBank/DDBJ whole genome shotgun (WGS) entry which is preliminary data.</text>
</comment>
<evidence type="ECO:0000313" key="3">
    <source>
        <dbReference type="EMBL" id="MPR28409.1"/>
    </source>
</evidence>
<proteinExistence type="predicted"/>
<organism evidence="3 4">
    <name type="scientific">Microvirga tunisiensis</name>
    <dbReference type="NCBI Taxonomy" id="2108360"/>
    <lineage>
        <taxon>Bacteria</taxon>
        <taxon>Pseudomonadati</taxon>
        <taxon>Pseudomonadota</taxon>
        <taxon>Alphaproteobacteria</taxon>
        <taxon>Hyphomicrobiales</taxon>
        <taxon>Methylobacteriaceae</taxon>
        <taxon>Microvirga</taxon>
    </lineage>
</organism>
<dbReference type="RefSeq" id="WP_152714701.1">
    <property type="nucleotide sequence ID" value="NZ_VOSJ01000142.1"/>
</dbReference>
<feature type="coiled-coil region" evidence="1">
    <location>
        <begin position="35"/>
        <end position="93"/>
    </location>
</feature>
<dbReference type="AlphaFoldDB" id="A0A5N7MPM8"/>
<evidence type="ECO:0000256" key="2">
    <source>
        <dbReference type="SAM" id="SignalP"/>
    </source>
</evidence>
<evidence type="ECO:0000256" key="1">
    <source>
        <dbReference type="SAM" id="Coils"/>
    </source>
</evidence>
<keyword evidence="2" id="KW-0732">Signal</keyword>
<accession>A0A5N7MPM8</accession>
<evidence type="ECO:0000313" key="4">
    <source>
        <dbReference type="Proteomes" id="UP000403266"/>
    </source>
</evidence>
<dbReference type="Proteomes" id="UP000403266">
    <property type="component" value="Unassembled WGS sequence"/>
</dbReference>